<feature type="chain" id="PRO_5046291529" description="NIPSNAP domain-containing protein" evidence="1">
    <location>
        <begin position="28"/>
        <end position="257"/>
    </location>
</feature>
<organism evidence="2 3">
    <name type="scientific">Pendulispora rubella</name>
    <dbReference type="NCBI Taxonomy" id="2741070"/>
    <lineage>
        <taxon>Bacteria</taxon>
        <taxon>Pseudomonadati</taxon>
        <taxon>Myxococcota</taxon>
        <taxon>Myxococcia</taxon>
        <taxon>Myxococcales</taxon>
        <taxon>Sorangiineae</taxon>
        <taxon>Pendulisporaceae</taxon>
        <taxon>Pendulispora</taxon>
    </lineage>
</organism>
<dbReference type="EMBL" id="CP089983">
    <property type="protein sequence ID" value="WXB09979.1"/>
    <property type="molecule type" value="Genomic_DNA"/>
</dbReference>
<gene>
    <name evidence="2" type="ORF">LVJ94_22465</name>
</gene>
<accession>A0ABZ2LGB9</accession>
<reference evidence="2" key="1">
    <citation type="submission" date="2021-12" db="EMBL/GenBank/DDBJ databases">
        <title>Discovery of the Pendulisporaceae a myxobacterial family with distinct sporulation behavior and unique specialized metabolism.</title>
        <authorList>
            <person name="Garcia R."/>
            <person name="Popoff A."/>
            <person name="Bader C.D."/>
            <person name="Loehr J."/>
            <person name="Walesch S."/>
            <person name="Walt C."/>
            <person name="Boldt J."/>
            <person name="Bunk B."/>
            <person name="Haeckl F.J.F.P.J."/>
            <person name="Gunesch A.P."/>
            <person name="Birkelbach J."/>
            <person name="Nuebel U."/>
            <person name="Pietschmann T."/>
            <person name="Bach T."/>
            <person name="Mueller R."/>
        </authorList>
    </citation>
    <scope>NUCLEOTIDE SEQUENCE</scope>
    <source>
        <strain evidence="2">MSr11367</strain>
    </source>
</reference>
<evidence type="ECO:0000313" key="2">
    <source>
        <dbReference type="EMBL" id="WXB09979.1"/>
    </source>
</evidence>
<keyword evidence="3" id="KW-1185">Reference proteome</keyword>
<evidence type="ECO:0000256" key="1">
    <source>
        <dbReference type="SAM" id="SignalP"/>
    </source>
</evidence>
<proteinExistence type="predicted"/>
<dbReference type="RefSeq" id="WP_394839653.1">
    <property type="nucleotide sequence ID" value="NZ_CP089929.1"/>
</dbReference>
<dbReference type="PROSITE" id="PS51257">
    <property type="entry name" value="PROKAR_LIPOPROTEIN"/>
    <property type="match status" value="1"/>
</dbReference>
<evidence type="ECO:0008006" key="4">
    <source>
        <dbReference type="Google" id="ProtNLM"/>
    </source>
</evidence>
<name>A0ABZ2LGB9_9BACT</name>
<feature type="signal peptide" evidence="1">
    <location>
        <begin position="1"/>
        <end position="27"/>
    </location>
</feature>
<protein>
    <recommendedName>
        <fullName evidence="4">NIPSNAP domain-containing protein</fullName>
    </recommendedName>
</protein>
<sequence>MVRMGVFVVACLLLASGCGSTSHPSHPADQARAETLSFASQTRNAVAQFVVWKPKEGQEQNFDNGYKQHLRWHESNGDTWGWYGWYFTSGPRHGQFMDATIGRAWSDFDAPLKPAEDAADNRAHVHPFGEFQSICRVIALEDLSIGRPSGLTSKYVRMVTLTVTDTPNALRVLGKLKTNYQETIGIKTMLAYRIVDGGDLNDILLFMGFTTVEEYGKSAHLAEDIETLEHQLGIRAIGAMHSESLTYRADMSLLPRQ</sequence>
<dbReference type="Proteomes" id="UP001374803">
    <property type="component" value="Chromosome"/>
</dbReference>
<keyword evidence="1" id="KW-0732">Signal</keyword>
<evidence type="ECO:0000313" key="3">
    <source>
        <dbReference type="Proteomes" id="UP001374803"/>
    </source>
</evidence>